<gene>
    <name evidence="5" type="ORF">HNO88_001928</name>
</gene>
<evidence type="ECO:0000256" key="1">
    <source>
        <dbReference type="ARBA" id="ARBA00022448"/>
    </source>
</evidence>
<dbReference type="InterPro" id="IPR012292">
    <property type="entry name" value="Globin/Proto"/>
</dbReference>
<dbReference type="Gene3D" id="1.10.490.10">
    <property type="entry name" value="Globins"/>
    <property type="match status" value="1"/>
</dbReference>
<dbReference type="AlphaFoldDB" id="A0A7W7K9B2"/>
<dbReference type="GO" id="GO:0019825">
    <property type="term" value="F:oxygen binding"/>
    <property type="evidence" value="ECO:0007669"/>
    <property type="project" value="InterPro"/>
</dbReference>
<sequence length="125" mass="14065">MDGEKLVESEIRPVVERFYDRIRGDEALGPVFGAAVHDWDDHHARLADFWSSVMLTSGRYKGNPVALHLRHADALTPAAFERWLTLWAATTQEMLPPPVARAMQAKAARIGESLQLAIRYRRTAA</sequence>
<dbReference type="GO" id="GO:0046872">
    <property type="term" value="F:metal ion binding"/>
    <property type="evidence" value="ECO:0007669"/>
    <property type="project" value="UniProtKB-KW"/>
</dbReference>
<keyword evidence="6" id="KW-1185">Reference proteome</keyword>
<evidence type="ECO:0000256" key="4">
    <source>
        <dbReference type="ARBA" id="ARBA00023004"/>
    </source>
</evidence>
<dbReference type="RefSeq" id="WP_184244431.1">
    <property type="nucleotide sequence ID" value="NZ_JACHLR010000007.1"/>
</dbReference>
<accession>A0A7W7K9B2</accession>
<dbReference type="GO" id="GO:0020037">
    <property type="term" value="F:heme binding"/>
    <property type="evidence" value="ECO:0007669"/>
    <property type="project" value="InterPro"/>
</dbReference>
<dbReference type="Proteomes" id="UP000555448">
    <property type="component" value="Unassembled WGS sequence"/>
</dbReference>
<evidence type="ECO:0000313" key="6">
    <source>
        <dbReference type="Proteomes" id="UP000555448"/>
    </source>
</evidence>
<evidence type="ECO:0000256" key="2">
    <source>
        <dbReference type="ARBA" id="ARBA00022617"/>
    </source>
</evidence>
<dbReference type="CDD" id="cd08916">
    <property type="entry name" value="TrHb3_P"/>
    <property type="match status" value="1"/>
</dbReference>
<evidence type="ECO:0000313" key="5">
    <source>
        <dbReference type="EMBL" id="MBB4858602.1"/>
    </source>
</evidence>
<evidence type="ECO:0000256" key="3">
    <source>
        <dbReference type="ARBA" id="ARBA00022723"/>
    </source>
</evidence>
<protein>
    <submittedName>
        <fullName evidence="5">Hemoglobin</fullName>
    </submittedName>
</protein>
<dbReference type="InterPro" id="IPR001486">
    <property type="entry name" value="Hemoglobin_trunc"/>
</dbReference>
<organism evidence="5 6">
    <name type="scientific">Novosphingobium chloroacetimidivorans</name>
    <dbReference type="NCBI Taxonomy" id="1428314"/>
    <lineage>
        <taxon>Bacteria</taxon>
        <taxon>Pseudomonadati</taxon>
        <taxon>Pseudomonadota</taxon>
        <taxon>Alphaproteobacteria</taxon>
        <taxon>Sphingomonadales</taxon>
        <taxon>Sphingomonadaceae</taxon>
        <taxon>Novosphingobium</taxon>
    </lineage>
</organism>
<dbReference type="EMBL" id="JACHLR010000007">
    <property type="protein sequence ID" value="MBB4858602.1"/>
    <property type="molecule type" value="Genomic_DNA"/>
</dbReference>
<comment type="caution">
    <text evidence="5">The sequence shown here is derived from an EMBL/GenBank/DDBJ whole genome shotgun (WGS) entry which is preliminary data.</text>
</comment>
<keyword evidence="3" id="KW-0479">Metal-binding</keyword>
<reference evidence="5 6" key="1">
    <citation type="submission" date="2020-08" db="EMBL/GenBank/DDBJ databases">
        <title>Functional genomics of gut bacteria from endangered species of beetles.</title>
        <authorList>
            <person name="Carlos-Shanley C."/>
        </authorList>
    </citation>
    <scope>NUCLEOTIDE SEQUENCE [LARGE SCALE GENOMIC DNA]</scope>
    <source>
        <strain evidence="5 6">S00245</strain>
    </source>
</reference>
<dbReference type="InterPro" id="IPR009050">
    <property type="entry name" value="Globin-like_sf"/>
</dbReference>
<keyword evidence="1" id="KW-0813">Transport</keyword>
<dbReference type="SUPFAM" id="SSF46458">
    <property type="entry name" value="Globin-like"/>
    <property type="match status" value="1"/>
</dbReference>
<dbReference type="Pfam" id="PF01152">
    <property type="entry name" value="Bac_globin"/>
    <property type="match status" value="1"/>
</dbReference>
<keyword evidence="2" id="KW-0349">Heme</keyword>
<name>A0A7W7K9B2_9SPHN</name>
<keyword evidence="4" id="KW-0408">Iron</keyword>
<proteinExistence type="predicted"/>